<reference evidence="2 3" key="1">
    <citation type="submission" date="2020-10" db="EMBL/GenBank/DDBJ databases">
        <title>Complete genome sequence of Paludibaculum fermentans P105T, a facultatively anaerobic acidobacterium capable of dissimilatory Fe(III) reduction.</title>
        <authorList>
            <person name="Dedysh S.N."/>
            <person name="Beletsky A.V."/>
            <person name="Kulichevskaya I.S."/>
            <person name="Mardanov A.V."/>
            <person name="Ravin N.V."/>
        </authorList>
    </citation>
    <scope>NUCLEOTIDE SEQUENCE [LARGE SCALE GENOMIC DNA]</scope>
    <source>
        <strain evidence="2 3">P105</strain>
    </source>
</reference>
<dbReference type="InterPro" id="IPR050834">
    <property type="entry name" value="Glycosyltransf_2"/>
</dbReference>
<dbReference type="PANTHER" id="PTHR43685:SF11">
    <property type="entry name" value="GLYCOSYLTRANSFERASE TAGX-RELATED"/>
    <property type="match status" value="1"/>
</dbReference>
<keyword evidence="2" id="KW-0808">Transferase</keyword>
<feature type="domain" description="Glycosyltransferase 2-like" evidence="1">
    <location>
        <begin position="10"/>
        <end position="132"/>
    </location>
</feature>
<dbReference type="SUPFAM" id="SSF53448">
    <property type="entry name" value="Nucleotide-diphospho-sugar transferases"/>
    <property type="match status" value="1"/>
</dbReference>
<dbReference type="GO" id="GO:0016740">
    <property type="term" value="F:transferase activity"/>
    <property type="evidence" value="ECO:0007669"/>
    <property type="project" value="UniProtKB-KW"/>
</dbReference>
<dbReference type="Gene3D" id="3.90.550.10">
    <property type="entry name" value="Spore Coat Polysaccharide Biosynthesis Protein SpsA, Chain A"/>
    <property type="match status" value="1"/>
</dbReference>
<dbReference type="InterPro" id="IPR001173">
    <property type="entry name" value="Glyco_trans_2-like"/>
</dbReference>
<organism evidence="2 3">
    <name type="scientific">Paludibaculum fermentans</name>
    <dbReference type="NCBI Taxonomy" id="1473598"/>
    <lineage>
        <taxon>Bacteria</taxon>
        <taxon>Pseudomonadati</taxon>
        <taxon>Acidobacteriota</taxon>
        <taxon>Terriglobia</taxon>
        <taxon>Bryobacterales</taxon>
        <taxon>Bryobacteraceae</taxon>
        <taxon>Paludibaculum</taxon>
    </lineage>
</organism>
<gene>
    <name evidence="2" type="ORF">IRI77_19655</name>
</gene>
<protein>
    <submittedName>
        <fullName evidence="2">Glycosyltransferase</fullName>
    </submittedName>
</protein>
<proteinExistence type="predicted"/>
<dbReference type="AlphaFoldDB" id="A0A7S7NL33"/>
<evidence type="ECO:0000313" key="2">
    <source>
        <dbReference type="EMBL" id="QOY85064.1"/>
    </source>
</evidence>
<keyword evidence="3" id="KW-1185">Reference proteome</keyword>
<dbReference type="PANTHER" id="PTHR43685">
    <property type="entry name" value="GLYCOSYLTRANSFERASE"/>
    <property type="match status" value="1"/>
</dbReference>
<accession>A0A7S7NL33</accession>
<dbReference type="KEGG" id="pfer:IRI77_19655"/>
<dbReference type="Pfam" id="PF00535">
    <property type="entry name" value="Glycos_transf_2"/>
    <property type="match status" value="1"/>
</dbReference>
<dbReference type="InterPro" id="IPR029044">
    <property type="entry name" value="Nucleotide-diphossugar_trans"/>
</dbReference>
<evidence type="ECO:0000313" key="3">
    <source>
        <dbReference type="Proteomes" id="UP000593892"/>
    </source>
</evidence>
<dbReference type="EMBL" id="CP063849">
    <property type="protein sequence ID" value="QOY85064.1"/>
    <property type="molecule type" value="Genomic_DNA"/>
</dbReference>
<evidence type="ECO:0000259" key="1">
    <source>
        <dbReference type="Pfam" id="PF00535"/>
    </source>
</evidence>
<name>A0A7S7NL33_PALFE</name>
<dbReference type="Proteomes" id="UP000593892">
    <property type="component" value="Chromosome"/>
</dbReference>
<dbReference type="RefSeq" id="WP_194446734.1">
    <property type="nucleotide sequence ID" value="NZ_CP063849.1"/>
</dbReference>
<dbReference type="CDD" id="cd06433">
    <property type="entry name" value="GT_2_WfgS_like"/>
    <property type="match status" value="1"/>
</dbReference>
<sequence>MSESYQPLVSLVTPSYNQAAFIRDTIESVLGQDYPRIEYLVMDGGSSDGTAAIVAEYAGRLTFVSERDSGQSDAINQGFQRAKGEIVAWINSDDLLLPGAVSAAVRAFAESPLAGAVYGEGYCIDRAGRVTGRFPATEPFNLWRLTWVCDSILQQSVFFRRSAVEEVGWLRETLHWSMDWDLLVRLGKRFGLRYVPEYLGCLREYGETKTASGGGRRFRELWATLRRQTGAWWAPGCWYYGLDTYDKVWSGALRRVGAEWLATRVFQLCRWKIDRVALHAQGYYPGGWAGRRMHWMLPGGTRKFLVKGEVPGWAGAPAEQRIHVSDGPRIVASTALRPGPFEWLVELPEPGEDEAVSLLFAAGWSVRMPGGQGVRVSWRLVEITSV</sequence>